<comment type="pathway">
    <text evidence="2 8">Amino-acid biosynthesis; L-tryptophan biosynthesis; L-tryptophan from chorismate: step 4/5.</text>
</comment>
<dbReference type="GO" id="GO:0004425">
    <property type="term" value="F:indole-3-glycerol-phosphate synthase activity"/>
    <property type="evidence" value="ECO:0007669"/>
    <property type="project" value="UniProtKB-UniRule"/>
</dbReference>
<dbReference type="InterPro" id="IPR045186">
    <property type="entry name" value="Indole-3-glycerol_P_synth"/>
</dbReference>
<dbReference type="InterPro" id="IPR001468">
    <property type="entry name" value="Indole-3-GlycerolPSynthase_CS"/>
</dbReference>
<dbReference type="FunFam" id="3.20.20.70:FF:000024">
    <property type="entry name" value="Indole-3-glycerol phosphate synthase"/>
    <property type="match status" value="1"/>
</dbReference>
<evidence type="ECO:0000256" key="8">
    <source>
        <dbReference type="HAMAP-Rule" id="MF_00134"/>
    </source>
</evidence>
<gene>
    <name evidence="8" type="primary">trpC</name>
    <name evidence="10" type="ORF">MIT9_P1263</name>
</gene>
<dbReference type="KEGG" id="mcau:MIT9_P1263"/>
<dbReference type="InterPro" id="IPR013798">
    <property type="entry name" value="Indole-3-glycerol_P_synth_dom"/>
</dbReference>
<keyword evidence="5 8" id="KW-0822">Tryptophan biosynthesis</keyword>
<dbReference type="GO" id="GO:0004640">
    <property type="term" value="F:phosphoribosylanthranilate isomerase activity"/>
    <property type="evidence" value="ECO:0007669"/>
    <property type="project" value="TreeGrafter"/>
</dbReference>
<keyword evidence="7 8" id="KW-0456">Lyase</keyword>
<dbReference type="NCBIfam" id="NF001370">
    <property type="entry name" value="PRK00278.1-2"/>
    <property type="match status" value="1"/>
</dbReference>
<evidence type="ECO:0000259" key="9">
    <source>
        <dbReference type="Pfam" id="PF00218"/>
    </source>
</evidence>
<dbReference type="Gene3D" id="3.20.20.70">
    <property type="entry name" value="Aldolase class I"/>
    <property type="match status" value="1"/>
</dbReference>
<dbReference type="NCBIfam" id="NF001373">
    <property type="entry name" value="PRK00278.1-6"/>
    <property type="match status" value="1"/>
</dbReference>
<proteinExistence type="inferred from homology"/>
<dbReference type="SUPFAM" id="SSF51366">
    <property type="entry name" value="Ribulose-phoshate binding barrel"/>
    <property type="match status" value="1"/>
</dbReference>
<keyword evidence="6 8" id="KW-0057">Aromatic amino acid biosynthesis</keyword>
<dbReference type="Pfam" id="PF00218">
    <property type="entry name" value="IGPS"/>
    <property type="match status" value="1"/>
</dbReference>
<evidence type="ECO:0000313" key="11">
    <source>
        <dbReference type="Proteomes" id="UP001321825"/>
    </source>
</evidence>
<dbReference type="PANTHER" id="PTHR22854">
    <property type="entry name" value="TRYPTOPHAN BIOSYNTHESIS PROTEIN"/>
    <property type="match status" value="1"/>
</dbReference>
<evidence type="ECO:0000256" key="6">
    <source>
        <dbReference type="ARBA" id="ARBA00023141"/>
    </source>
</evidence>
<reference evidence="11" key="1">
    <citation type="journal article" date="2024" name="Int. J. Syst. Evol. Microbiol.">
        <title>Methylomarinovum tepidoasis sp. nov., a moderately thermophilic methanotroph of the family Methylothermaceae isolated from a deep-sea hydrothermal field.</title>
        <authorList>
            <person name="Hirayama H."/>
            <person name="Takaki Y."/>
            <person name="Abe M."/>
            <person name="Miyazaki M."/>
            <person name="Uematsu K."/>
            <person name="Matsui Y."/>
            <person name="Takai K."/>
        </authorList>
    </citation>
    <scope>NUCLEOTIDE SEQUENCE [LARGE SCALE GENOMIC DNA]</scope>
    <source>
        <strain evidence="11">IT-9</strain>
    </source>
</reference>
<comment type="similarity">
    <text evidence="8">Belongs to the TrpC family.</text>
</comment>
<dbReference type="InterPro" id="IPR011060">
    <property type="entry name" value="RibuloseP-bd_barrel"/>
</dbReference>
<feature type="domain" description="Indole-3-glycerol phosphate synthase" evidence="9">
    <location>
        <begin position="5"/>
        <end position="260"/>
    </location>
</feature>
<dbReference type="NCBIfam" id="NF001377">
    <property type="entry name" value="PRK00278.2-4"/>
    <property type="match status" value="1"/>
</dbReference>
<dbReference type="HAMAP" id="MF_00134_B">
    <property type="entry name" value="IGPS_B"/>
    <property type="match status" value="1"/>
</dbReference>
<evidence type="ECO:0000256" key="3">
    <source>
        <dbReference type="ARBA" id="ARBA00022605"/>
    </source>
</evidence>
<dbReference type="PROSITE" id="PS00614">
    <property type="entry name" value="IGPS"/>
    <property type="match status" value="1"/>
</dbReference>
<evidence type="ECO:0000256" key="2">
    <source>
        <dbReference type="ARBA" id="ARBA00004696"/>
    </source>
</evidence>
<dbReference type="InterPro" id="IPR013785">
    <property type="entry name" value="Aldolase_TIM"/>
</dbReference>
<dbReference type="AlphaFoldDB" id="A0AAU9BZA3"/>
<dbReference type="RefSeq" id="WP_317706596.1">
    <property type="nucleotide sequence ID" value="NZ_AP024714.1"/>
</dbReference>
<evidence type="ECO:0000313" key="10">
    <source>
        <dbReference type="EMBL" id="BCX81685.1"/>
    </source>
</evidence>
<organism evidence="10 11">
    <name type="scientific">Methylomarinovum caldicuralii</name>
    <dbReference type="NCBI Taxonomy" id="438856"/>
    <lineage>
        <taxon>Bacteria</taxon>
        <taxon>Pseudomonadati</taxon>
        <taxon>Pseudomonadota</taxon>
        <taxon>Gammaproteobacteria</taxon>
        <taxon>Methylococcales</taxon>
        <taxon>Methylothermaceae</taxon>
        <taxon>Methylomarinovum</taxon>
    </lineage>
</organism>
<name>A0AAU9BZA3_9GAMM</name>
<accession>A0AAU9BZA3</accession>
<keyword evidence="4 8" id="KW-0210">Decarboxylase</keyword>
<evidence type="ECO:0000256" key="7">
    <source>
        <dbReference type="ARBA" id="ARBA00023239"/>
    </source>
</evidence>
<dbReference type="EMBL" id="AP024714">
    <property type="protein sequence ID" value="BCX81685.1"/>
    <property type="molecule type" value="Genomic_DNA"/>
</dbReference>
<dbReference type="PANTHER" id="PTHR22854:SF2">
    <property type="entry name" value="INDOLE-3-GLYCEROL-PHOSPHATE SYNTHASE"/>
    <property type="match status" value="1"/>
</dbReference>
<dbReference type="EC" id="4.1.1.48" evidence="8"/>
<keyword evidence="3 8" id="KW-0028">Amino-acid biosynthesis</keyword>
<dbReference type="GO" id="GO:0000162">
    <property type="term" value="P:L-tryptophan biosynthetic process"/>
    <property type="evidence" value="ECO:0007669"/>
    <property type="project" value="UniProtKB-UniRule"/>
</dbReference>
<sequence>MSDILSRILATKQEEIDRRRRRLPLTEVRALAEDQGSPLDFRGALQRRIDQGQAAVIAEIKKASPSKGVIREDFDPRAIAHSYARGGAACLSVLTDKTYFQGSEAYLELARQVSGLPTLRKDFLIDPYQLYEARAIGADAVLLIVAALDDARLQDLYQLAGELGMAVLVEVHDEAELERALPLEEALLGINNRNLRTFETSLDNTLRLLPRIPGERLVVTESAIHTRDDVDTMRRHGVHAFLVGEAFMRAEDPGAQLQALFYPVQASRV</sequence>
<evidence type="ECO:0000256" key="5">
    <source>
        <dbReference type="ARBA" id="ARBA00022822"/>
    </source>
</evidence>
<keyword evidence="11" id="KW-1185">Reference proteome</keyword>
<comment type="catalytic activity">
    <reaction evidence="1 8">
        <text>1-(2-carboxyphenylamino)-1-deoxy-D-ribulose 5-phosphate + H(+) = (1S,2R)-1-C-(indol-3-yl)glycerol 3-phosphate + CO2 + H2O</text>
        <dbReference type="Rhea" id="RHEA:23476"/>
        <dbReference type="ChEBI" id="CHEBI:15377"/>
        <dbReference type="ChEBI" id="CHEBI:15378"/>
        <dbReference type="ChEBI" id="CHEBI:16526"/>
        <dbReference type="ChEBI" id="CHEBI:58613"/>
        <dbReference type="ChEBI" id="CHEBI:58866"/>
        <dbReference type="EC" id="4.1.1.48"/>
    </reaction>
</comment>
<evidence type="ECO:0000256" key="1">
    <source>
        <dbReference type="ARBA" id="ARBA00001633"/>
    </source>
</evidence>
<protein>
    <recommendedName>
        <fullName evidence="8">Indole-3-glycerol phosphate synthase</fullName>
        <shortName evidence="8">IGPS</shortName>
        <ecNumber evidence="8">4.1.1.48</ecNumber>
    </recommendedName>
</protein>
<dbReference type="Proteomes" id="UP001321825">
    <property type="component" value="Chromosome"/>
</dbReference>
<evidence type="ECO:0000256" key="4">
    <source>
        <dbReference type="ARBA" id="ARBA00022793"/>
    </source>
</evidence>
<dbReference type="CDD" id="cd00331">
    <property type="entry name" value="IGPS"/>
    <property type="match status" value="1"/>
</dbReference>